<proteinExistence type="predicted"/>
<keyword evidence="1" id="KW-0548">Nucleotidyltransferase</keyword>
<sequence length="149" mass="17252">MDMRCIPKCVNEEMNKNLMQSFTDEEILRAFNQMDPRKDPGIDGLPGIFFKKIESINEMIIFLIPKINEPTNMTNFCPISLCKVFYNIIAKTLANHLKGILPMCISQNQRALSSKNGPNKGLIVKLDMRKAYDRVEWNFLEDVMREMGF</sequence>
<gene>
    <name evidence="1" type="ORF">EPI10_006904</name>
</gene>
<evidence type="ECO:0000313" key="2">
    <source>
        <dbReference type="Proteomes" id="UP000325315"/>
    </source>
</evidence>
<accession>A0A5B6WVR2</accession>
<dbReference type="OrthoDB" id="1748983at2759"/>
<evidence type="ECO:0000313" key="1">
    <source>
        <dbReference type="EMBL" id="KAA3484847.1"/>
    </source>
</evidence>
<protein>
    <submittedName>
        <fullName evidence="1">Reverse transcriptase</fullName>
    </submittedName>
</protein>
<reference evidence="2" key="1">
    <citation type="journal article" date="2019" name="Plant Biotechnol. J.">
        <title>Genome sequencing of the Australian wild diploid species Gossypium australe highlights disease resistance and delayed gland morphogenesis.</title>
        <authorList>
            <person name="Cai Y."/>
            <person name="Cai X."/>
            <person name="Wang Q."/>
            <person name="Wang P."/>
            <person name="Zhang Y."/>
            <person name="Cai C."/>
            <person name="Xu Y."/>
            <person name="Wang K."/>
            <person name="Zhou Z."/>
            <person name="Wang C."/>
            <person name="Geng S."/>
            <person name="Li B."/>
            <person name="Dong Q."/>
            <person name="Hou Y."/>
            <person name="Wang H."/>
            <person name="Ai P."/>
            <person name="Liu Z."/>
            <person name="Yi F."/>
            <person name="Sun M."/>
            <person name="An G."/>
            <person name="Cheng J."/>
            <person name="Zhang Y."/>
            <person name="Shi Q."/>
            <person name="Xie Y."/>
            <person name="Shi X."/>
            <person name="Chang Y."/>
            <person name="Huang F."/>
            <person name="Chen Y."/>
            <person name="Hong S."/>
            <person name="Mi L."/>
            <person name="Sun Q."/>
            <person name="Zhang L."/>
            <person name="Zhou B."/>
            <person name="Peng R."/>
            <person name="Zhang X."/>
            <person name="Liu F."/>
        </authorList>
    </citation>
    <scope>NUCLEOTIDE SEQUENCE [LARGE SCALE GENOMIC DNA]</scope>
    <source>
        <strain evidence="2">cv. PA1801</strain>
    </source>
</reference>
<name>A0A5B6WVR2_9ROSI</name>
<keyword evidence="2" id="KW-1185">Reference proteome</keyword>
<organism evidence="1 2">
    <name type="scientific">Gossypium australe</name>
    <dbReference type="NCBI Taxonomy" id="47621"/>
    <lineage>
        <taxon>Eukaryota</taxon>
        <taxon>Viridiplantae</taxon>
        <taxon>Streptophyta</taxon>
        <taxon>Embryophyta</taxon>
        <taxon>Tracheophyta</taxon>
        <taxon>Spermatophyta</taxon>
        <taxon>Magnoliopsida</taxon>
        <taxon>eudicotyledons</taxon>
        <taxon>Gunneridae</taxon>
        <taxon>Pentapetalae</taxon>
        <taxon>rosids</taxon>
        <taxon>malvids</taxon>
        <taxon>Malvales</taxon>
        <taxon>Malvaceae</taxon>
        <taxon>Malvoideae</taxon>
        <taxon>Gossypium</taxon>
    </lineage>
</organism>
<comment type="caution">
    <text evidence="1">The sequence shown here is derived from an EMBL/GenBank/DDBJ whole genome shotgun (WGS) entry which is preliminary data.</text>
</comment>
<dbReference type="PANTHER" id="PTHR31635">
    <property type="entry name" value="REVERSE TRANSCRIPTASE DOMAIN-CONTAINING PROTEIN-RELATED"/>
    <property type="match status" value="1"/>
</dbReference>
<dbReference type="AlphaFoldDB" id="A0A5B6WVR2"/>
<keyword evidence="1" id="KW-0695">RNA-directed DNA polymerase</keyword>
<dbReference type="GO" id="GO:0003964">
    <property type="term" value="F:RNA-directed DNA polymerase activity"/>
    <property type="evidence" value="ECO:0007669"/>
    <property type="project" value="UniProtKB-KW"/>
</dbReference>
<keyword evidence="1" id="KW-0808">Transferase</keyword>
<dbReference type="PANTHER" id="PTHR31635:SF196">
    <property type="entry name" value="REVERSE TRANSCRIPTASE DOMAIN-CONTAINING PROTEIN-RELATED"/>
    <property type="match status" value="1"/>
</dbReference>
<dbReference type="EMBL" id="SMMG02000002">
    <property type="protein sequence ID" value="KAA3484847.1"/>
    <property type="molecule type" value="Genomic_DNA"/>
</dbReference>
<dbReference type="Proteomes" id="UP000325315">
    <property type="component" value="Unassembled WGS sequence"/>
</dbReference>